<sequence>MFTLTSFKFILEKDDFSPSFFYNYLIVNLDKIKQMMGEF</sequence>
<keyword evidence="2" id="KW-1185">Reference proteome</keyword>
<comment type="caution">
    <text evidence="1">The sequence shown here is derived from an EMBL/GenBank/DDBJ whole genome shotgun (WGS) entry which is preliminary data.</text>
</comment>
<gene>
    <name evidence="1" type="ORF">M595_4633</name>
</gene>
<accession>U7QE05</accession>
<evidence type="ECO:0000313" key="1">
    <source>
        <dbReference type="EMBL" id="ERT05427.1"/>
    </source>
</evidence>
<reference evidence="1 2" key="1">
    <citation type="journal article" date="2013" name="Front. Microbiol.">
        <title>Comparative genomic analyses of the cyanobacterium, Lyngbya aestuarii BL J, a powerful hydrogen producer.</title>
        <authorList>
            <person name="Kothari A."/>
            <person name="Vaughn M."/>
            <person name="Garcia-Pichel F."/>
        </authorList>
    </citation>
    <scope>NUCLEOTIDE SEQUENCE [LARGE SCALE GENOMIC DNA]</scope>
    <source>
        <strain evidence="1 2">BL J</strain>
    </source>
</reference>
<protein>
    <submittedName>
        <fullName evidence="1">Uncharacterized protein</fullName>
    </submittedName>
</protein>
<dbReference type="AlphaFoldDB" id="U7QE05"/>
<dbReference type="Proteomes" id="UP000017127">
    <property type="component" value="Unassembled WGS sequence"/>
</dbReference>
<proteinExistence type="predicted"/>
<name>U7QE05_9CYAN</name>
<evidence type="ECO:0000313" key="2">
    <source>
        <dbReference type="Proteomes" id="UP000017127"/>
    </source>
</evidence>
<organism evidence="1 2">
    <name type="scientific">Lyngbya aestuarii BL J</name>
    <dbReference type="NCBI Taxonomy" id="1348334"/>
    <lineage>
        <taxon>Bacteria</taxon>
        <taxon>Bacillati</taxon>
        <taxon>Cyanobacteriota</taxon>
        <taxon>Cyanophyceae</taxon>
        <taxon>Oscillatoriophycideae</taxon>
        <taxon>Oscillatoriales</taxon>
        <taxon>Microcoleaceae</taxon>
        <taxon>Lyngbya</taxon>
    </lineage>
</organism>
<dbReference type="EMBL" id="AUZM01000058">
    <property type="protein sequence ID" value="ERT05427.1"/>
    <property type="molecule type" value="Genomic_DNA"/>
</dbReference>